<reference evidence="8" key="2">
    <citation type="submission" date="2010-04" db="EMBL/GenBank/DDBJ databases">
        <authorList>
            <person name="Buell R."/>
            <person name="Hamilton J."/>
            <person name="Hostetler J."/>
        </authorList>
    </citation>
    <scope>NUCLEOTIDE SEQUENCE [LARGE SCALE GENOMIC DNA]</scope>
    <source>
        <strain evidence="8">DAOM:BR144</strain>
    </source>
</reference>
<dbReference type="InterPro" id="IPR033132">
    <property type="entry name" value="GH_1_N_CS"/>
</dbReference>
<reference evidence="7" key="3">
    <citation type="submission" date="2015-02" db="UniProtKB">
        <authorList>
            <consortium name="EnsemblProtists"/>
        </authorList>
    </citation>
    <scope>IDENTIFICATION</scope>
    <source>
        <strain evidence="7">DAOM BR144</strain>
    </source>
</reference>
<evidence type="ECO:0000256" key="3">
    <source>
        <dbReference type="ARBA" id="ARBA00023295"/>
    </source>
</evidence>
<dbReference type="VEuPathDB" id="FungiDB:PYU1_G003466"/>
<dbReference type="PANTHER" id="PTHR10353:SF36">
    <property type="entry name" value="LP05116P"/>
    <property type="match status" value="1"/>
</dbReference>
<evidence type="ECO:0000256" key="2">
    <source>
        <dbReference type="ARBA" id="ARBA00022801"/>
    </source>
</evidence>
<keyword evidence="5" id="KW-0472">Membrane</keyword>
<feature type="transmembrane region" description="Helical" evidence="5">
    <location>
        <begin position="549"/>
        <end position="569"/>
    </location>
</feature>
<dbReference type="PROSITE" id="PS00653">
    <property type="entry name" value="GLYCOSYL_HYDROL_F1_2"/>
    <property type="match status" value="1"/>
</dbReference>
<dbReference type="EnsemblProtists" id="PYU1_T003476">
    <property type="protein sequence ID" value="PYU1_T003476"/>
    <property type="gene ID" value="PYU1_G003466"/>
</dbReference>
<proteinExistence type="inferred from homology"/>
<name>K3WET5_GLOUD</name>
<evidence type="ECO:0008006" key="9">
    <source>
        <dbReference type="Google" id="ProtNLM"/>
    </source>
</evidence>
<dbReference type="Pfam" id="PF00232">
    <property type="entry name" value="Glyco_hydro_1"/>
    <property type="match status" value="1"/>
</dbReference>
<keyword evidence="5" id="KW-1133">Transmembrane helix</keyword>
<keyword evidence="3" id="KW-0326">Glycosidase</keyword>
<dbReference type="GO" id="GO:0008422">
    <property type="term" value="F:beta-glucosidase activity"/>
    <property type="evidence" value="ECO:0007669"/>
    <property type="project" value="TreeGrafter"/>
</dbReference>
<dbReference type="SUPFAM" id="SSF51445">
    <property type="entry name" value="(Trans)glycosidases"/>
    <property type="match status" value="1"/>
</dbReference>
<keyword evidence="5" id="KW-0812">Transmembrane</keyword>
<dbReference type="InterPro" id="IPR017853">
    <property type="entry name" value="GH"/>
</dbReference>
<protein>
    <recommendedName>
        <fullName evidence="9">Beta-glucosidase</fullName>
    </recommendedName>
</protein>
<dbReference type="Gene3D" id="3.20.20.80">
    <property type="entry name" value="Glycosidases"/>
    <property type="match status" value="1"/>
</dbReference>
<accession>K3WET5</accession>
<reference evidence="8" key="1">
    <citation type="journal article" date="2010" name="Genome Biol.">
        <title>Genome sequence of the necrotrophic plant pathogen Pythium ultimum reveals original pathogenicity mechanisms and effector repertoire.</title>
        <authorList>
            <person name="Levesque C.A."/>
            <person name="Brouwer H."/>
            <person name="Cano L."/>
            <person name="Hamilton J.P."/>
            <person name="Holt C."/>
            <person name="Huitema E."/>
            <person name="Raffaele S."/>
            <person name="Robideau G.P."/>
            <person name="Thines M."/>
            <person name="Win J."/>
            <person name="Zerillo M.M."/>
            <person name="Beakes G.W."/>
            <person name="Boore J.L."/>
            <person name="Busam D."/>
            <person name="Dumas B."/>
            <person name="Ferriera S."/>
            <person name="Fuerstenberg S.I."/>
            <person name="Gachon C.M."/>
            <person name="Gaulin E."/>
            <person name="Govers F."/>
            <person name="Grenville-Briggs L."/>
            <person name="Horner N."/>
            <person name="Hostetler J."/>
            <person name="Jiang R.H."/>
            <person name="Johnson J."/>
            <person name="Krajaejun T."/>
            <person name="Lin H."/>
            <person name="Meijer H.J."/>
            <person name="Moore B."/>
            <person name="Morris P."/>
            <person name="Phuntmart V."/>
            <person name="Puiu D."/>
            <person name="Shetty J."/>
            <person name="Stajich J.E."/>
            <person name="Tripathy S."/>
            <person name="Wawra S."/>
            <person name="van West P."/>
            <person name="Whitty B.R."/>
            <person name="Coutinho P.M."/>
            <person name="Henrissat B."/>
            <person name="Martin F."/>
            <person name="Thomas P.D."/>
            <person name="Tyler B.M."/>
            <person name="De Vries R.P."/>
            <person name="Kamoun S."/>
            <person name="Yandell M."/>
            <person name="Tisserat N."/>
            <person name="Buell C.R."/>
        </authorList>
    </citation>
    <scope>NUCLEOTIDE SEQUENCE</scope>
    <source>
        <strain evidence="8">DAOM:BR144</strain>
    </source>
</reference>
<dbReference type="PRINTS" id="PR00131">
    <property type="entry name" value="GLHYDRLASE1"/>
</dbReference>
<comment type="similarity">
    <text evidence="1 4">Belongs to the glycosyl hydrolase 1 family.</text>
</comment>
<dbReference type="Proteomes" id="UP000019132">
    <property type="component" value="Unassembled WGS sequence"/>
</dbReference>
<dbReference type="InParanoid" id="K3WET5"/>
<organism evidence="7 8">
    <name type="scientific">Globisporangium ultimum (strain ATCC 200006 / CBS 805.95 / DAOM BR144)</name>
    <name type="common">Pythium ultimum</name>
    <dbReference type="NCBI Taxonomy" id="431595"/>
    <lineage>
        <taxon>Eukaryota</taxon>
        <taxon>Sar</taxon>
        <taxon>Stramenopiles</taxon>
        <taxon>Oomycota</taxon>
        <taxon>Peronosporomycetes</taxon>
        <taxon>Pythiales</taxon>
        <taxon>Pythiaceae</taxon>
        <taxon>Globisporangium</taxon>
    </lineage>
</organism>
<feature type="chain" id="PRO_5003867579" description="Beta-glucosidase" evidence="6">
    <location>
        <begin position="23"/>
        <end position="593"/>
    </location>
</feature>
<feature type="signal peptide" evidence="6">
    <location>
        <begin position="1"/>
        <end position="22"/>
    </location>
</feature>
<evidence type="ECO:0000256" key="5">
    <source>
        <dbReference type="SAM" id="Phobius"/>
    </source>
</evidence>
<evidence type="ECO:0000313" key="7">
    <source>
        <dbReference type="EnsemblProtists" id="PYU1_T003476"/>
    </source>
</evidence>
<evidence type="ECO:0000256" key="6">
    <source>
        <dbReference type="SAM" id="SignalP"/>
    </source>
</evidence>
<keyword evidence="2" id="KW-0378">Hydrolase</keyword>
<dbReference type="HOGENOM" id="CLU_001859_1_3_1"/>
<evidence type="ECO:0000313" key="8">
    <source>
        <dbReference type="Proteomes" id="UP000019132"/>
    </source>
</evidence>
<dbReference type="STRING" id="431595.K3WET5"/>
<dbReference type="PANTHER" id="PTHR10353">
    <property type="entry name" value="GLYCOSYL HYDROLASE"/>
    <property type="match status" value="1"/>
</dbReference>
<dbReference type="FunFam" id="3.20.20.80:FF:000099">
    <property type="entry name" value="Lactase-phlorizin hydrolase, putative"/>
    <property type="match status" value="1"/>
</dbReference>
<evidence type="ECO:0000256" key="1">
    <source>
        <dbReference type="ARBA" id="ARBA00010838"/>
    </source>
</evidence>
<dbReference type="AlphaFoldDB" id="K3WET5"/>
<keyword evidence="6" id="KW-0732">Signal</keyword>
<dbReference type="eggNOG" id="KOG0626">
    <property type="taxonomic scope" value="Eukaryota"/>
</dbReference>
<dbReference type="InterPro" id="IPR001360">
    <property type="entry name" value="Glyco_hydro_1"/>
</dbReference>
<dbReference type="GO" id="GO:0005975">
    <property type="term" value="P:carbohydrate metabolic process"/>
    <property type="evidence" value="ECO:0007669"/>
    <property type="project" value="InterPro"/>
</dbReference>
<evidence type="ECO:0000256" key="4">
    <source>
        <dbReference type="RuleBase" id="RU003690"/>
    </source>
</evidence>
<sequence length="593" mass="65837">MVGFRAAFGVLVAGFAATTVATTSTPTSTADSARCFPKDFLFGSATASYQVEGAWNETGRTPSIWDDFCRAQPGLACANVADDFLHRYRDDIQLMKDTNLDSFRFSISWSRVMNWDAKTQTMKKNKPGIAFYHALIDELLRQKIVPILTLYHWDLPSELHTELSPQGWINRQIIDHFVQYADLMFNEFGSKVDLWTTFNEPHSFVEFGYGSGVHAPGYTGYEYVVGHHVLLSHAAVVQRFRELKKQGVIRKKARISIVLSADHTYPLDPSNPLDVAAADRKSDFILGWFLLPIVTGHYPATMRERIGNRLPEFTTEEAELLKGSYDLFMLNYYSSRVGTDCSTEHSTVPCGEGNSQWARDLGVDDNRLPDGSLLPTFGPDAGISYCKLFTPHPAGYLDTIKWMHAKDPKADILLTENGHCGDETIEDAGQLSYFQTHVEQVHKAIYEFQIPIIGYTAWSFLDNYEWGSFSHRFGLYFVNFTEQTGSKDECTPKPTDLARIPRTAAKWYSQVAKTKCLDNISITTSEAATVTLGAVAESHATSTSSSAHFGFPAVGAGLVAAALVVAAIWRKTKLHGSRHAGATSEGTSLLVNN</sequence>
<keyword evidence="8" id="KW-1185">Reference proteome</keyword>
<dbReference type="OMA" id="HCAFFTA"/>
<dbReference type="EMBL" id="GL376603">
    <property type="status" value="NOT_ANNOTATED_CDS"/>
    <property type="molecule type" value="Genomic_DNA"/>
</dbReference>